<keyword evidence="3" id="KW-1185">Reference proteome</keyword>
<feature type="compositionally biased region" description="Polar residues" evidence="1">
    <location>
        <begin position="95"/>
        <end position="118"/>
    </location>
</feature>
<proteinExistence type="predicted"/>
<sequence>MTSSLQEEMPTRQTLAMILRASTETLSSVYKSRTNKTEKKGNVPGSKVERIASKTESAKSALLRSSAAEIIKQQSEELQQRHRFPSPLDIMSNTSLASLATETKPINPSSNNPVTLFSPQLPPKEALGLKLKGLDEQ</sequence>
<dbReference type="Proteomes" id="UP000823775">
    <property type="component" value="Unassembled WGS sequence"/>
</dbReference>
<organism evidence="2 3">
    <name type="scientific">Datura stramonium</name>
    <name type="common">Jimsonweed</name>
    <name type="synonym">Common thornapple</name>
    <dbReference type="NCBI Taxonomy" id="4076"/>
    <lineage>
        <taxon>Eukaryota</taxon>
        <taxon>Viridiplantae</taxon>
        <taxon>Streptophyta</taxon>
        <taxon>Embryophyta</taxon>
        <taxon>Tracheophyta</taxon>
        <taxon>Spermatophyta</taxon>
        <taxon>Magnoliopsida</taxon>
        <taxon>eudicotyledons</taxon>
        <taxon>Gunneridae</taxon>
        <taxon>Pentapetalae</taxon>
        <taxon>asterids</taxon>
        <taxon>lamiids</taxon>
        <taxon>Solanales</taxon>
        <taxon>Solanaceae</taxon>
        <taxon>Solanoideae</taxon>
        <taxon>Datureae</taxon>
        <taxon>Datura</taxon>
    </lineage>
</organism>
<gene>
    <name evidence="2" type="ORF">HAX54_017415</name>
</gene>
<feature type="region of interest" description="Disordered" evidence="1">
    <location>
        <begin position="29"/>
        <end position="59"/>
    </location>
</feature>
<reference evidence="2 3" key="1">
    <citation type="journal article" date="2021" name="BMC Genomics">
        <title>Datura genome reveals duplications of psychoactive alkaloid biosynthetic genes and high mutation rate following tissue culture.</title>
        <authorList>
            <person name="Rajewski A."/>
            <person name="Carter-House D."/>
            <person name="Stajich J."/>
            <person name="Litt A."/>
        </authorList>
    </citation>
    <scope>NUCLEOTIDE SEQUENCE [LARGE SCALE GENOMIC DNA]</scope>
    <source>
        <strain evidence="2">AR-01</strain>
    </source>
</reference>
<evidence type="ECO:0000256" key="1">
    <source>
        <dbReference type="SAM" id="MobiDB-lite"/>
    </source>
</evidence>
<feature type="region of interest" description="Disordered" evidence="1">
    <location>
        <begin position="95"/>
        <end position="121"/>
    </location>
</feature>
<comment type="caution">
    <text evidence="2">The sequence shown here is derived from an EMBL/GenBank/DDBJ whole genome shotgun (WGS) entry which is preliminary data.</text>
</comment>
<evidence type="ECO:0000313" key="2">
    <source>
        <dbReference type="EMBL" id="MCD9559456.1"/>
    </source>
</evidence>
<accession>A0ABS8UKS5</accession>
<name>A0ABS8UKS5_DATST</name>
<protein>
    <submittedName>
        <fullName evidence="2">Uncharacterized protein</fullName>
    </submittedName>
</protein>
<feature type="compositionally biased region" description="Basic and acidic residues" evidence="1">
    <location>
        <begin position="35"/>
        <end position="57"/>
    </location>
</feature>
<dbReference type="EMBL" id="JACEIK010002153">
    <property type="protein sequence ID" value="MCD9559456.1"/>
    <property type="molecule type" value="Genomic_DNA"/>
</dbReference>
<evidence type="ECO:0000313" key="3">
    <source>
        <dbReference type="Proteomes" id="UP000823775"/>
    </source>
</evidence>